<dbReference type="PANTHER" id="PTHR32071:SF38">
    <property type="entry name" value="PSP OPERON TRANSCRIPTIONAL ACTIVATOR"/>
    <property type="match status" value="1"/>
</dbReference>
<proteinExistence type="predicted"/>
<evidence type="ECO:0000259" key="3">
    <source>
        <dbReference type="PROSITE" id="PS51372"/>
    </source>
</evidence>
<dbReference type="GO" id="GO:0016740">
    <property type="term" value="F:transferase activity"/>
    <property type="evidence" value="ECO:0007669"/>
    <property type="project" value="UniProtKB-KW"/>
</dbReference>
<dbReference type="Proteomes" id="UP000261257">
    <property type="component" value="Unassembled WGS sequence"/>
</dbReference>
<organism evidence="4 6">
    <name type="scientific">Hungatella hathewayi</name>
    <dbReference type="NCBI Taxonomy" id="154046"/>
    <lineage>
        <taxon>Bacteria</taxon>
        <taxon>Bacillati</taxon>
        <taxon>Bacillota</taxon>
        <taxon>Clostridia</taxon>
        <taxon>Lachnospirales</taxon>
        <taxon>Lachnospiraceae</taxon>
        <taxon>Hungatella</taxon>
    </lineage>
</organism>
<dbReference type="Proteomes" id="UP000095651">
    <property type="component" value="Unassembled WGS sequence"/>
</dbReference>
<dbReference type="RefSeq" id="WP_055660320.1">
    <property type="nucleotide sequence ID" value="NZ_CABIXC010000026.1"/>
</dbReference>
<dbReference type="EMBL" id="CYZE01000026">
    <property type="protein sequence ID" value="CUP35654.1"/>
    <property type="molecule type" value="Genomic_DNA"/>
</dbReference>
<evidence type="ECO:0000313" key="7">
    <source>
        <dbReference type="Proteomes" id="UP000261257"/>
    </source>
</evidence>
<dbReference type="SUPFAM" id="SSF63520">
    <property type="entry name" value="PTS-regulatory domain, PRD"/>
    <property type="match status" value="1"/>
</dbReference>
<dbReference type="GO" id="GO:0016020">
    <property type="term" value="C:membrane"/>
    <property type="evidence" value="ECO:0007669"/>
    <property type="project" value="InterPro"/>
</dbReference>
<dbReference type="InterPro" id="IPR027417">
    <property type="entry name" value="P-loop_NTPase"/>
</dbReference>
<feature type="domain" description="PRD" evidence="3">
    <location>
        <begin position="788"/>
        <end position="892"/>
    </location>
</feature>
<evidence type="ECO:0000313" key="5">
    <source>
        <dbReference type="EMBL" id="RGL95273.1"/>
    </source>
</evidence>
<dbReference type="SUPFAM" id="SSF52540">
    <property type="entry name" value="P-loop containing nucleoside triphosphate hydrolases"/>
    <property type="match status" value="1"/>
</dbReference>
<dbReference type="InterPro" id="IPR036634">
    <property type="entry name" value="PRD_sf"/>
</dbReference>
<dbReference type="Pfam" id="PF03610">
    <property type="entry name" value="EIIA-man"/>
    <property type="match status" value="1"/>
</dbReference>
<dbReference type="PROSITE" id="PS51372">
    <property type="entry name" value="PRD_2"/>
    <property type="match status" value="1"/>
</dbReference>
<dbReference type="Gene3D" id="1.10.1790.10">
    <property type="entry name" value="PRD domain"/>
    <property type="match status" value="1"/>
</dbReference>
<evidence type="ECO:0000256" key="1">
    <source>
        <dbReference type="ARBA" id="ARBA00022679"/>
    </source>
</evidence>
<gene>
    <name evidence="5" type="ORF">DXC39_28115</name>
    <name evidence="4" type="ORF">ERS852407_05700</name>
</gene>
<dbReference type="PANTHER" id="PTHR32071">
    <property type="entry name" value="TRANSCRIPTIONAL REGULATORY PROTEIN"/>
    <property type="match status" value="1"/>
</dbReference>
<dbReference type="PROSITE" id="PS51096">
    <property type="entry name" value="PTS_EIIA_TYPE_4"/>
    <property type="match status" value="1"/>
</dbReference>
<evidence type="ECO:0000313" key="4">
    <source>
        <dbReference type="EMBL" id="CUP35654.1"/>
    </source>
</evidence>
<dbReference type="GO" id="GO:0006355">
    <property type="term" value="P:regulation of DNA-templated transcription"/>
    <property type="evidence" value="ECO:0007669"/>
    <property type="project" value="InterPro"/>
</dbReference>
<dbReference type="InterPro" id="IPR011608">
    <property type="entry name" value="PRD"/>
</dbReference>
<sequence>MEPSTKQEIVNWIMNATRAAVSGNWEAVNAQAAAEQLNISRNLASQYLNQLVHENVLLKINSRPVCFLHIRALEELTGLRIRREMFEDLDEFHDYIRGQHHSFQSLIGFDGSLSDCIEQIKIAAYYPPNGLPMMLIGKRGTGKSLLCSLTFQYMKSMDILSDDAVYIRSSFHASGTRNEAVIKKLFADKESVIRKNRTGLMVLEKFHRLDKPLQTRVLDFVDQLNTEKNFSWRVILTSEPTESHEIENFWRNRIPVIAYCPELKQRSRQEKERMVLQFFVREENSIQKAVRISRKVFTHLVDYRFDNNIEGLQSEIRKMCARAYLYQKDETALSIHSYYFSEELLNNITVEKDFEEELWISPRQREELNEKQEEYGLGEAVYDAFREAESGERPFTAVLDQLYQVFQRRMKEYTYQFIEEEAPEKRPADVIYEGLVTLVENRFHCVIPRNFAKMLQACLRRQMLGLGEKEEWRQEAETFKRRLYGKYQQEAEAVEYLSGLIEVNLGIKPDDTTVILSLAGLKYYNQQLSDSHLSAVIICHGTSTASSMAEAVNTLLGRHIFDALDMPLHIPMEKIAETLKNYVEKSCMSSRMIILVDMGSLELIDEKLRTLPGIRLGIMNHVSTSLAVHIGSMLLEGREIPDILREASADSVSAYRLIESEEKNKEPAILFMGEKGTDIALKMKELFWSSFPKEIPVKALYWNTGQQNSLEEYIRDSEYHILFSIGVDRYELLDTPHLDISEVITLNRNPRVYEILKDYFTEEEIRTLLNNLVKNFSLQNIIQHLTILNPVTLTDRIEVSLDLLQHYLNIRFKPNTIMSLYIHLSFLIERLVTKNPIESCRDPELFKKERSGFIGMVEKSFQNITDHYHVEIPISEIAYIYEFIEHNDDGEN</sequence>
<evidence type="ECO:0000313" key="6">
    <source>
        <dbReference type="Proteomes" id="UP000095651"/>
    </source>
</evidence>
<dbReference type="SUPFAM" id="SSF53062">
    <property type="entry name" value="PTS system fructose IIA component-like"/>
    <property type="match status" value="1"/>
</dbReference>
<reference evidence="5 7" key="2">
    <citation type="submission" date="2018-08" db="EMBL/GenBank/DDBJ databases">
        <title>A genome reference for cultivated species of the human gut microbiota.</title>
        <authorList>
            <person name="Zou Y."/>
            <person name="Xue W."/>
            <person name="Luo G."/>
        </authorList>
    </citation>
    <scope>NUCLEOTIDE SEQUENCE [LARGE SCALE GENOMIC DNA]</scope>
    <source>
        <strain evidence="5 7">TF05-11AC</strain>
    </source>
</reference>
<accession>A0A174MH10</accession>
<dbReference type="InterPro" id="IPR036662">
    <property type="entry name" value="PTS_EIIA_man-typ_sf"/>
</dbReference>
<feature type="domain" description="PTS EIIA type-4" evidence="2">
    <location>
        <begin position="532"/>
        <end position="677"/>
    </location>
</feature>
<protein>
    <submittedName>
        <fullName evidence="5">PRD domain-containing protein</fullName>
    </submittedName>
    <submittedName>
        <fullName evidence="4">Sigma-54 interacting domain-containing protein</fullName>
    </submittedName>
</protein>
<dbReference type="AlphaFoldDB" id="A0A174MH10"/>
<name>A0A174MH10_9FIRM</name>
<dbReference type="Pfam" id="PF00874">
    <property type="entry name" value="PRD"/>
    <property type="match status" value="1"/>
</dbReference>
<dbReference type="InterPro" id="IPR004701">
    <property type="entry name" value="PTS_EIIA_man-typ"/>
</dbReference>
<dbReference type="EMBL" id="QSSQ01000046">
    <property type="protein sequence ID" value="RGL95273.1"/>
    <property type="molecule type" value="Genomic_DNA"/>
</dbReference>
<dbReference type="Gene3D" id="3.40.50.300">
    <property type="entry name" value="P-loop containing nucleotide triphosphate hydrolases"/>
    <property type="match status" value="1"/>
</dbReference>
<evidence type="ECO:0000259" key="2">
    <source>
        <dbReference type="PROSITE" id="PS51096"/>
    </source>
</evidence>
<keyword evidence="1" id="KW-0808">Transferase</keyword>
<dbReference type="Gene3D" id="3.40.50.510">
    <property type="entry name" value="Phosphotransferase system, mannose-type IIA component"/>
    <property type="match status" value="1"/>
</dbReference>
<reference evidence="4 6" key="1">
    <citation type="submission" date="2015-09" db="EMBL/GenBank/DDBJ databases">
        <authorList>
            <consortium name="Pathogen Informatics"/>
        </authorList>
    </citation>
    <scope>NUCLEOTIDE SEQUENCE [LARGE SCALE GENOMIC DNA]</scope>
    <source>
        <strain evidence="4 6">2789STDY5608850</strain>
    </source>
</reference>
<dbReference type="GO" id="GO:0009401">
    <property type="term" value="P:phosphoenolpyruvate-dependent sugar phosphotransferase system"/>
    <property type="evidence" value="ECO:0007669"/>
    <property type="project" value="InterPro"/>
</dbReference>